<dbReference type="EC" id="2.7.7.48" evidence="1"/>
<dbReference type="GO" id="GO:0003723">
    <property type="term" value="F:RNA binding"/>
    <property type="evidence" value="ECO:0007669"/>
    <property type="project" value="UniProtKB-KW"/>
</dbReference>
<evidence type="ECO:0000256" key="2">
    <source>
        <dbReference type="SAM" id="MobiDB-lite"/>
    </source>
</evidence>
<dbReference type="GO" id="GO:0030422">
    <property type="term" value="P:siRNA processing"/>
    <property type="evidence" value="ECO:0007669"/>
    <property type="project" value="TreeGrafter"/>
</dbReference>
<sequence>MEEPVTPPRRTGSNALTVASSFIDSFNSEYGLAIRVPNLDLSPRQRREQLKTDADRLAEEIHRRARFLADKCPEQLPCVTAAFRAFRASGNVARVSQARDTLGGNGVSSSAGCRVRAPDAEKSYELQMCLLRILESLTPTISPLSLRQENSPPRYTACTTQRDSQLDNGLALPTGCKPPREAYLRTPEEENLERTLQSTPTRSMVIREESPVEFASPNGHSANPSTQRLSHRPNGRDHSLPSFNGVSGGGRIRSPVGSLTRFDANGQPDSHETASLSSQFGRGGLWDLFKLGNRSIHQSQALDGPLARVKFASHTQATSQEMQSSENSPCRPNEEELYALRSPPGPSLPPPQSPPEPGPSILRESSNRKSVIKPNLKRMLEMSWPKMPGFLASAPFPIIWETTRAALHCGVPLDTLAMPYDAQRWATQAGFHSALKAHPDFGVKGPLPVMCNRRAWDAAFSTFQHDSYSVTLVMEARYARRPADGQLYTMALQPLKLERSHRLARRFGADRFLEVVLPSPAADDRPAYLKSYDVLVRLFLESDHVMFGRVWRPFFTKAQPSVKKNGGPIKYEMRDRVYFFAVDGDDFRPCGPHLRYPRKEDATEISRRSKIEISDLLEWAIGIGISENTEQPICKLFSRLALSLSRATATVVLKPHQLRVKEDDVRSPQGVPMNDGIGLMSRRLARKIAAHLGLDTVPSGFQGRLGGAKGFWIIDSSHFDDDDDEWIEIYRSQTKWVCRYDEDPDHCTFEVRGAPSPLKPADVNEQFLVILEDRAPDRYRLRDVVKALFERTAATELWAIARAARHPMTLLSLVHQTEISCAEKAADGYVPFLGGLPRQDGEMLKFLLNGGFDMSNVFVADLVKKMAKQVADSLRNNLKISVPRSTYAFMVVDFAEVLDEGEVHLGFSTQFVTDGEATGELHDQDVLVARAPAHFPSDIQKVRAVFRPELRHLKDVIVFSIKGAEPLAEYLSGGDYDGDRAWVCWDPDIVDNFEGVPVPEKKKIYEDELLKDCYIQQDNTTVDEALSRNSGGAGRSTSEFMTHGFLHAMRPNMLGRCTAYKEKVCYHDNSISSDRAIALSALLGRLVDQEKQGVIFTPEDLGRVKTRFVRMPRIAADMPAYKSGSRPDRCKHILDWLRFEVAEPVIEREMRGIMASLSKTQKIARTGGDKDLEFYSDELDILANSLDVYEKLRRALHRDLKGALQFWKDTVPGPLVNDNFPSKLEAAYQKWLSIRPPEECLADRALRVQLFGAAAAATGVETPDSHSYWGKLKASVTFKLFQYSSVRFVFRVAGRQLQAIKAERCTARDSGDGGPVPMIPGMYALHRPHNKLINSLVALEKDEEYENVVESLQGLSFADEA</sequence>
<protein>
    <recommendedName>
        <fullName evidence="1">RNA-dependent RNA polymerase</fullName>
        <ecNumber evidence="1">2.7.7.48</ecNumber>
    </recommendedName>
</protein>
<keyword evidence="1" id="KW-0548">Nucleotidyltransferase</keyword>
<keyword evidence="1" id="KW-0694">RNA-binding</keyword>
<dbReference type="OrthoDB" id="10055769at2759"/>
<feature type="compositionally biased region" description="Polar residues" evidence="2">
    <location>
        <begin position="144"/>
        <end position="167"/>
    </location>
</feature>
<dbReference type="PANTHER" id="PTHR23079">
    <property type="entry name" value="RNA-DEPENDENT RNA POLYMERASE"/>
    <property type="match status" value="1"/>
</dbReference>
<evidence type="ECO:0000313" key="4">
    <source>
        <dbReference type="EMBL" id="KEZ46410.1"/>
    </source>
</evidence>
<reference evidence="4 5" key="1">
    <citation type="journal article" date="2014" name="Genome Announc.">
        <title>Draft genome sequence of the pathogenic fungus Scedosporium apiospermum.</title>
        <authorList>
            <person name="Vandeputte P."/>
            <person name="Ghamrawi S."/>
            <person name="Rechenmann M."/>
            <person name="Iltis A."/>
            <person name="Giraud S."/>
            <person name="Fleury M."/>
            <person name="Thornton C."/>
            <person name="Delhaes L."/>
            <person name="Meyer W."/>
            <person name="Papon N."/>
            <person name="Bouchara J.P."/>
        </authorList>
    </citation>
    <scope>NUCLEOTIDE SEQUENCE [LARGE SCALE GENOMIC DNA]</scope>
    <source>
        <strain evidence="4 5">IHEM 14462</strain>
    </source>
</reference>
<dbReference type="HOGENOM" id="CLU_002322_1_1_1"/>
<keyword evidence="5" id="KW-1185">Reference proteome</keyword>
<evidence type="ECO:0000313" key="5">
    <source>
        <dbReference type="Proteomes" id="UP000028545"/>
    </source>
</evidence>
<feature type="domain" description="RDRP core" evidence="3">
    <location>
        <begin position="489"/>
        <end position="1141"/>
    </location>
</feature>
<comment type="caution">
    <text evidence="4">The sequence shown here is derived from an EMBL/GenBank/DDBJ whole genome shotgun (WGS) entry which is preliminary data.</text>
</comment>
<proteinExistence type="inferred from homology"/>
<dbReference type="Proteomes" id="UP000028545">
    <property type="component" value="Unassembled WGS sequence"/>
</dbReference>
<feature type="region of interest" description="Disordered" evidence="2">
    <location>
        <begin position="144"/>
        <end position="176"/>
    </location>
</feature>
<gene>
    <name evidence="4" type="ORF">SAPIO_CDS0732</name>
</gene>
<dbReference type="PANTHER" id="PTHR23079:SF14">
    <property type="entry name" value="RNA-DEPENDENT RNA POLYMERASE"/>
    <property type="match status" value="1"/>
</dbReference>
<keyword evidence="1" id="KW-0696">RNA-directed RNA polymerase</keyword>
<comment type="catalytic activity">
    <reaction evidence="1">
        <text>RNA(n) + a ribonucleoside 5'-triphosphate = RNA(n+1) + diphosphate</text>
        <dbReference type="Rhea" id="RHEA:21248"/>
        <dbReference type="Rhea" id="RHEA-COMP:14527"/>
        <dbReference type="Rhea" id="RHEA-COMP:17342"/>
        <dbReference type="ChEBI" id="CHEBI:33019"/>
        <dbReference type="ChEBI" id="CHEBI:61557"/>
        <dbReference type="ChEBI" id="CHEBI:140395"/>
        <dbReference type="EC" id="2.7.7.48"/>
    </reaction>
</comment>
<name>A0A084GGE8_PSEDA</name>
<feature type="region of interest" description="Disordered" evidence="2">
    <location>
        <begin position="313"/>
        <end position="368"/>
    </location>
</feature>
<accession>A0A084GGE8</accession>
<dbReference type="VEuPathDB" id="FungiDB:SAPIO_CDS0732"/>
<dbReference type="RefSeq" id="XP_016646209.1">
    <property type="nucleotide sequence ID" value="XM_016783443.1"/>
</dbReference>
<dbReference type="OMA" id="KESTAIC"/>
<dbReference type="InterPro" id="IPR057596">
    <property type="entry name" value="RDRP_core"/>
</dbReference>
<dbReference type="GO" id="GO:0003968">
    <property type="term" value="F:RNA-directed RNA polymerase activity"/>
    <property type="evidence" value="ECO:0007669"/>
    <property type="project" value="UniProtKB-KW"/>
</dbReference>
<comment type="similarity">
    <text evidence="1">Belongs to the RdRP family.</text>
</comment>
<keyword evidence="1" id="KW-0808">Transferase</keyword>
<dbReference type="GeneID" id="27718884"/>
<evidence type="ECO:0000256" key="1">
    <source>
        <dbReference type="RuleBase" id="RU363098"/>
    </source>
</evidence>
<feature type="compositionally biased region" description="Polar residues" evidence="2">
    <location>
        <begin position="218"/>
        <end position="228"/>
    </location>
</feature>
<dbReference type="Gene3D" id="1.10.8.790">
    <property type="entry name" value="RNA-dependent RNA polymerase, slab domain, helical subdomain-like"/>
    <property type="match status" value="1"/>
</dbReference>
<dbReference type="InterPro" id="IPR007855">
    <property type="entry name" value="RDRP"/>
</dbReference>
<feature type="region of interest" description="Disordered" evidence="2">
    <location>
        <begin position="210"/>
        <end position="278"/>
    </location>
</feature>
<dbReference type="EMBL" id="JOWA01000033">
    <property type="protein sequence ID" value="KEZ46410.1"/>
    <property type="molecule type" value="Genomic_DNA"/>
</dbReference>
<evidence type="ECO:0000259" key="3">
    <source>
        <dbReference type="Pfam" id="PF05183"/>
    </source>
</evidence>
<organism evidence="4 5">
    <name type="scientific">Pseudallescheria apiosperma</name>
    <name type="common">Scedosporium apiospermum</name>
    <dbReference type="NCBI Taxonomy" id="563466"/>
    <lineage>
        <taxon>Eukaryota</taxon>
        <taxon>Fungi</taxon>
        <taxon>Dikarya</taxon>
        <taxon>Ascomycota</taxon>
        <taxon>Pezizomycotina</taxon>
        <taxon>Sordariomycetes</taxon>
        <taxon>Hypocreomycetidae</taxon>
        <taxon>Microascales</taxon>
        <taxon>Microascaceae</taxon>
        <taxon>Scedosporium</taxon>
    </lineage>
</organism>
<feature type="compositionally biased region" description="Pro residues" evidence="2">
    <location>
        <begin position="343"/>
        <end position="358"/>
    </location>
</feature>
<dbReference type="GO" id="GO:0031380">
    <property type="term" value="C:nuclear RNA-directed RNA polymerase complex"/>
    <property type="evidence" value="ECO:0007669"/>
    <property type="project" value="TreeGrafter"/>
</dbReference>
<dbReference type="KEGG" id="sapo:SAPIO_CDS0732"/>
<feature type="compositionally biased region" description="Polar residues" evidence="2">
    <location>
        <begin position="313"/>
        <end position="330"/>
    </location>
</feature>
<dbReference type="Pfam" id="PF05183">
    <property type="entry name" value="RdRP"/>
    <property type="match status" value="1"/>
</dbReference>